<dbReference type="RefSeq" id="WP_046762315.1">
    <property type="nucleotide sequence ID" value="NZ_LBIC01000001.1"/>
</dbReference>
<proteinExistence type="predicted"/>
<name>A0A0M3AVM3_9SPHN</name>
<dbReference type="Proteomes" id="UP000033874">
    <property type="component" value="Unassembled WGS sequence"/>
</dbReference>
<protein>
    <submittedName>
        <fullName evidence="1">Uncharacterized protein</fullName>
    </submittedName>
</protein>
<accession>A0A0M3AVM3</accession>
<reference evidence="1 2" key="1">
    <citation type="submission" date="2015-04" db="EMBL/GenBank/DDBJ databases">
        <title>Genome sequence of aromatic hydrocarbons-degrading Sphingobium chungbukense DJ77.</title>
        <authorList>
            <person name="Kim Y.-C."/>
            <person name="Chae J.-C."/>
        </authorList>
    </citation>
    <scope>NUCLEOTIDE SEQUENCE [LARGE SCALE GENOMIC DNA]</scope>
    <source>
        <strain evidence="1 2">DJ77</strain>
    </source>
</reference>
<sequence>MTQFAVFSIHVPAVELVGDGYTHDGKHIIRMGEPLHVADSREEAEEWRAARKAQPLAPRSFEQ</sequence>
<gene>
    <name evidence="1" type="ORF">YP76_04305</name>
</gene>
<dbReference type="AlphaFoldDB" id="A0A0M3AVM3"/>
<evidence type="ECO:0000313" key="2">
    <source>
        <dbReference type="Proteomes" id="UP000033874"/>
    </source>
</evidence>
<keyword evidence="2" id="KW-1185">Reference proteome</keyword>
<dbReference type="PATRIC" id="fig|56193.3.peg.883"/>
<comment type="caution">
    <text evidence="1">The sequence shown here is derived from an EMBL/GenBank/DDBJ whole genome shotgun (WGS) entry which is preliminary data.</text>
</comment>
<dbReference type="STRING" id="56193.YP76_04305"/>
<evidence type="ECO:0000313" key="1">
    <source>
        <dbReference type="EMBL" id="KKW93880.1"/>
    </source>
</evidence>
<dbReference type="EMBL" id="LBIC01000001">
    <property type="protein sequence ID" value="KKW93880.1"/>
    <property type="molecule type" value="Genomic_DNA"/>
</dbReference>
<organism evidence="1 2">
    <name type="scientific">Sphingobium chungbukense</name>
    <dbReference type="NCBI Taxonomy" id="56193"/>
    <lineage>
        <taxon>Bacteria</taxon>
        <taxon>Pseudomonadati</taxon>
        <taxon>Pseudomonadota</taxon>
        <taxon>Alphaproteobacteria</taxon>
        <taxon>Sphingomonadales</taxon>
        <taxon>Sphingomonadaceae</taxon>
        <taxon>Sphingobium</taxon>
    </lineage>
</organism>